<dbReference type="SUPFAM" id="SSF51182">
    <property type="entry name" value="RmlC-like cupins"/>
    <property type="match status" value="1"/>
</dbReference>
<gene>
    <name evidence="2" type="ORF">HY768_02300</name>
</gene>
<evidence type="ECO:0000313" key="3">
    <source>
        <dbReference type="Proteomes" id="UP000736328"/>
    </source>
</evidence>
<reference evidence="2" key="1">
    <citation type="submission" date="2020-07" db="EMBL/GenBank/DDBJ databases">
        <title>Huge and variable diversity of episymbiotic CPR bacteria and DPANN archaea in groundwater ecosystems.</title>
        <authorList>
            <person name="He C.Y."/>
            <person name="Keren R."/>
            <person name="Whittaker M."/>
            <person name="Farag I.F."/>
            <person name="Doudna J."/>
            <person name="Cate J.H.D."/>
            <person name="Banfield J.F."/>
        </authorList>
    </citation>
    <scope>NUCLEOTIDE SEQUENCE</scope>
    <source>
        <strain evidence="2">NC_groundwater_1520_Pr4_B-0.1um_53_5</strain>
    </source>
</reference>
<dbReference type="CDD" id="cd06121">
    <property type="entry name" value="cupin_YML079wp"/>
    <property type="match status" value="1"/>
</dbReference>
<dbReference type="InterPro" id="IPR014710">
    <property type="entry name" value="RmlC-like_jellyroll"/>
</dbReference>
<feature type="domain" description="DUF985" evidence="1">
    <location>
        <begin position="5"/>
        <end position="139"/>
    </location>
</feature>
<evidence type="ECO:0000259" key="1">
    <source>
        <dbReference type="Pfam" id="PF06172"/>
    </source>
</evidence>
<dbReference type="Pfam" id="PF06172">
    <property type="entry name" value="Cupin_5"/>
    <property type="match status" value="1"/>
</dbReference>
<dbReference type="InterPro" id="IPR039935">
    <property type="entry name" value="YML079W-like"/>
</dbReference>
<sequence>MLTSQKIIKLLKLKPLPGEGGFYRETYRSALPVELGFGIKRSLGTSIYYLITPERFSTLHRVCSDEVLHFYLGDPVEMLLLYPGGRSRTVVLGPDIEKGQHPQFLVPKNTWQGSRLKKGGRFALLGTTVFPGFDFADYRQGNRKILLKRYPKCKPSITALTIE</sequence>
<dbReference type="AlphaFoldDB" id="A0A933MK66"/>
<evidence type="ECO:0000313" key="2">
    <source>
        <dbReference type="EMBL" id="MBI4726051.1"/>
    </source>
</evidence>
<dbReference type="Gene3D" id="2.60.120.10">
    <property type="entry name" value="Jelly Rolls"/>
    <property type="match status" value="1"/>
</dbReference>
<organism evidence="2 3">
    <name type="scientific">candidate division TA06 bacterium</name>
    <dbReference type="NCBI Taxonomy" id="2250710"/>
    <lineage>
        <taxon>Bacteria</taxon>
        <taxon>Bacteria division TA06</taxon>
    </lineage>
</organism>
<dbReference type="InterPro" id="IPR011051">
    <property type="entry name" value="RmlC_Cupin_sf"/>
</dbReference>
<dbReference type="EMBL" id="JACQXR010000027">
    <property type="protein sequence ID" value="MBI4726051.1"/>
    <property type="molecule type" value="Genomic_DNA"/>
</dbReference>
<protein>
    <submittedName>
        <fullName evidence="2">Cupin domain-containing protein</fullName>
    </submittedName>
</protein>
<proteinExistence type="predicted"/>
<dbReference type="Proteomes" id="UP000736328">
    <property type="component" value="Unassembled WGS sequence"/>
</dbReference>
<name>A0A933MK66_UNCT6</name>
<accession>A0A933MK66</accession>
<dbReference type="InterPro" id="IPR009327">
    <property type="entry name" value="Cupin_DUF985"/>
</dbReference>
<dbReference type="PANTHER" id="PTHR33387">
    <property type="entry name" value="RMLC-LIKE JELLY ROLL FOLD PROTEIN"/>
    <property type="match status" value="1"/>
</dbReference>
<dbReference type="PANTHER" id="PTHR33387:SF3">
    <property type="entry name" value="DUF985 DOMAIN-CONTAINING PROTEIN"/>
    <property type="match status" value="1"/>
</dbReference>
<comment type="caution">
    <text evidence="2">The sequence shown here is derived from an EMBL/GenBank/DDBJ whole genome shotgun (WGS) entry which is preliminary data.</text>
</comment>